<keyword evidence="10" id="KW-1185">Reference proteome</keyword>
<comment type="function">
    <text evidence="1">Involved in peroxisomal proliferation. Promotes peroxisomal duplication, aggregation or elongation without fission.</text>
</comment>
<evidence type="ECO:0000256" key="4">
    <source>
        <dbReference type="ARBA" id="ARBA00011340"/>
    </source>
</evidence>
<evidence type="ECO:0000256" key="1">
    <source>
        <dbReference type="ARBA" id="ARBA00002503"/>
    </source>
</evidence>
<protein>
    <submittedName>
        <fullName evidence="9">Putative peroxisomal biogenesis factor 11</fullName>
    </submittedName>
</protein>
<feature type="region of interest" description="Disordered" evidence="8">
    <location>
        <begin position="1"/>
        <end position="24"/>
    </location>
</feature>
<comment type="similarity">
    <text evidence="3">Belongs to the peroxin-11 family.</text>
</comment>
<sequence length="271" mass="30254">MASESSAPPPQPPTTTVAQKANTSKDRDFFQHLETYLAKRDGVDKLLKISRYTTKLILASSLLHSNPILSHRLKSFDTNVGVSRKAFRLGKFVQDLNALRNSLHNYSSHSNSNSNTPNRDFLLPLIAYGGEGVYYFVEQFVWLAKSGLIDSKHNRVLQKISAWAEFVGYFGSVAMKLRDLRGIVEEEACLKSSIEIAVMRGVGWKEEEGRLKKIREKKLLKVLSIVQDFADGVMCVDDILDGNGPFSKPIFMASSGLLSALISTHKNWLSC</sequence>
<organism evidence="9 10">
    <name type="scientific">Lupinus albus</name>
    <name type="common">White lupine</name>
    <name type="synonym">Lupinus termis</name>
    <dbReference type="NCBI Taxonomy" id="3870"/>
    <lineage>
        <taxon>Eukaryota</taxon>
        <taxon>Viridiplantae</taxon>
        <taxon>Streptophyta</taxon>
        <taxon>Embryophyta</taxon>
        <taxon>Tracheophyta</taxon>
        <taxon>Spermatophyta</taxon>
        <taxon>Magnoliopsida</taxon>
        <taxon>eudicotyledons</taxon>
        <taxon>Gunneridae</taxon>
        <taxon>Pentapetalae</taxon>
        <taxon>rosids</taxon>
        <taxon>fabids</taxon>
        <taxon>Fabales</taxon>
        <taxon>Fabaceae</taxon>
        <taxon>Papilionoideae</taxon>
        <taxon>50 kb inversion clade</taxon>
        <taxon>genistoids sensu lato</taxon>
        <taxon>core genistoids</taxon>
        <taxon>Genisteae</taxon>
        <taxon>Lupinus</taxon>
    </lineage>
</organism>
<comment type="caution">
    <text evidence="9">The sequence shown here is derived from an EMBL/GenBank/DDBJ whole genome shotgun (WGS) entry which is preliminary data.</text>
</comment>
<keyword evidence="6" id="KW-0472">Membrane</keyword>
<gene>
    <name evidence="9" type="ORF">Lalb_Chr22g0355421</name>
</gene>
<dbReference type="PANTHER" id="PTHR12652">
    <property type="entry name" value="PEROXISOMAL BIOGENESIS FACTOR 11"/>
    <property type="match status" value="1"/>
</dbReference>
<dbReference type="EMBL" id="WOCE01000022">
    <property type="protein sequence ID" value="KAE9588447.1"/>
    <property type="molecule type" value="Genomic_DNA"/>
</dbReference>
<evidence type="ECO:0000256" key="6">
    <source>
        <dbReference type="ARBA" id="ARBA00023136"/>
    </source>
</evidence>
<dbReference type="GO" id="GO:0005778">
    <property type="term" value="C:peroxisomal membrane"/>
    <property type="evidence" value="ECO:0007669"/>
    <property type="project" value="UniProtKB-SubCell"/>
</dbReference>
<dbReference type="GO" id="GO:0016559">
    <property type="term" value="P:peroxisome fission"/>
    <property type="evidence" value="ECO:0007669"/>
    <property type="project" value="InterPro"/>
</dbReference>
<dbReference type="AlphaFoldDB" id="A0A6A4NPA2"/>
<evidence type="ECO:0000256" key="3">
    <source>
        <dbReference type="ARBA" id="ARBA00008194"/>
    </source>
</evidence>
<evidence type="ECO:0000256" key="2">
    <source>
        <dbReference type="ARBA" id="ARBA00004585"/>
    </source>
</evidence>
<dbReference type="Proteomes" id="UP000447434">
    <property type="component" value="Chromosome 22"/>
</dbReference>
<evidence type="ECO:0000256" key="8">
    <source>
        <dbReference type="SAM" id="MobiDB-lite"/>
    </source>
</evidence>
<proteinExistence type="inferred from homology"/>
<evidence type="ECO:0000256" key="5">
    <source>
        <dbReference type="ARBA" id="ARBA00022593"/>
    </source>
</evidence>
<dbReference type="GO" id="GO:0044375">
    <property type="term" value="P:regulation of peroxisome size"/>
    <property type="evidence" value="ECO:0007669"/>
    <property type="project" value="UniProtKB-ARBA"/>
</dbReference>
<comment type="subcellular location">
    <subcellularLocation>
        <location evidence="2">Peroxisome membrane</location>
        <topology evidence="2">Multi-pass membrane protein</topology>
    </subcellularLocation>
</comment>
<dbReference type="InterPro" id="IPR008733">
    <property type="entry name" value="PEX11"/>
</dbReference>
<keyword evidence="7" id="KW-0576">Peroxisome</keyword>
<keyword evidence="5" id="KW-0962">Peroxisome biogenesis</keyword>
<comment type="subunit">
    <text evidence="4">Homooligomer. Interacts with ARC5 and FIS1B on peroxisomes.</text>
</comment>
<evidence type="ECO:0000313" key="9">
    <source>
        <dbReference type="EMBL" id="KAE9588447.1"/>
    </source>
</evidence>
<evidence type="ECO:0000256" key="7">
    <source>
        <dbReference type="ARBA" id="ARBA00023140"/>
    </source>
</evidence>
<dbReference type="OrthoDB" id="411017at2759"/>
<evidence type="ECO:0000313" key="10">
    <source>
        <dbReference type="Proteomes" id="UP000447434"/>
    </source>
</evidence>
<dbReference type="PANTHER" id="PTHR12652:SF50">
    <property type="entry name" value="PEROXIN 11"/>
    <property type="match status" value="1"/>
</dbReference>
<accession>A0A6A4NPA2</accession>
<dbReference type="Pfam" id="PF05648">
    <property type="entry name" value="PEX11"/>
    <property type="match status" value="1"/>
</dbReference>
<name>A0A6A4NPA2_LUPAL</name>
<reference evidence="10" key="1">
    <citation type="journal article" date="2020" name="Nat. Commun.">
        <title>Genome sequence of the cluster root forming white lupin.</title>
        <authorList>
            <person name="Hufnagel B."/>
            <person name="Marques A."/>
            <person name="Soriano A."/>
            <person name="Marques L."/>
            <person name="Divol F."/>
            <person name="Doumas P."/>
            <person name="Sallet E."/>
            <person name="Mancinotti D."/>
            <person name="Carrere S."/>
            <person name="Marande W."/>
            <person name="Arribat S."/>
            <person name="Keller J."/>
            <person name="Huneau C."/>
            <person name="Blein T."/>
            <person name="Aime D."/>
            <person name="Laguerre M."/>
            <person name="Taylor J."/>
            <person name="Schubert V."/>
            <person name="Nelson M."/>
            <person name="Geu-Flores F."/>
            <person name="Crespi M."/>
            <person name="Gallardo-Guerrero K."/>
            <person name="Delaux P.-M."/>
            <person name="Salse J."/>
            <person name="Berges H."/>
            <person name="Guyot R."/>
            <person name="Gouzy J."/>
            <person name="Peret B."/>
        </authorList>
    </citation>
    <scope>NUCLEOTIDE SEQUENCE [LARGE SCALE GENOMIC DNA]</scope>
    <source>
        <strain evidence="10">cv. Amiga</strain>
    </source>
</reference>
<dbReference type="GO" id="GO:0042802">
    <property type="term" value="F:identical protein binding"/>
    <property type="evidence" value="ECO:0007669"/>
    <property type="project" value="UniProtKB-ARBA"/>
</dbReference>